<dbReference type="EC" id="2.3.1.39" evidence="1"/>
<dbReference type="EMBL" id="JANRMI010000002">
    <property type="protein sequence ID" value="MDG0815957.1"/>
    <property type="molecule type" value="Genomic_DNA"/>
</dbReference>
<accession>A0ABT6DHK7</accession>
<dbReference type="Gene3D" id="3.30.70.250">
    <property type="entry name" value="Malonyl-CoA ACP transacylase, ACP-binding"/>
    <property type="match status" value="1"/>
</dbReference>
<dbReference type="PANTHER" id="PTHR42681">
    <property type="entry name" value="MALONYL-COA-ACYL CARRIER PROTEIN TRANSACYLASE, MITOCHONDRIAL"/>
    <property type="match status" value="1"/>
</dbReference>
<evidence type="ECO:0000256" key="1">
    <source>
        <dbReference type="ARBA" id="ARBA00013258"/>
    </source>
</evidence>
<organism evidence="5 6">
    <name type="scientific">Bdellovibrio svalbardensis</name>
    <dbReference type="NCBI Taxonomy" id="2972972"/>
    <lineage>
        <taxon>Bacteria</taxon>
        <taxon>Pseudomonadati</taxon>
        <taxon>Bdellovibrionota</taxon>
        <taxon>Bdellovibrionia</taxon>
        <taxon>Bdellovibrionales</taxon>
        <taxon>Pseudobdellovibrionaceae</taxon>
        <taxon>Bdellovibrio</taxon>
    </lineage>
</organism>
<comment type="catalytic activity">
    <reaction evidence="4">
        <text>holo-[ACP] + malonyl-CoA = malonyl-[ACP] + CoA</text>
        <dbReference type="Rhea" id="RHEA:41792"/>
        <dbReference type="Rhea" id="RHEA-COMP:9623"/>
        <dbReference type="Rhea" id="RHEA-COMP:9685"/>
        <dbReference type="ChEBI" id="CHEBI:57287"/>
        <dbReference type="ChEBI" id="CHEBI:57384"/>
        <dbReference type="ChEBI" id="CHEBI:64479"/>
        <dbReference type="ChEBI" id="CHEBI:78449"/>
        <dbReference type="EC" id="2.3.1.39"/>
    </reaction>
</comment>
<dbReference type="InterPro" id="IPR050858">
    <property type="entry name" value="Mal-CoA-ACP_Trans/PKS_FabD"/>
</dbReference>
<evidence type="ECO:0000256" key="3">
    <source>
        <dbReference type="ARBA" id="ARBA00023315"/>
    </source>
</evidence>
<proteinExistence type="predicted"/>
<dbReference type="PANTHER" id="PTHR42681:SF1">
    <property type="entry name" value="MALONYL-COA-ACYL CARRIER PROTEIN TRANSACYLASE, MITOCHONDRIAL"/>
    <property type="match status" value="1"/>
</dbReference>
<comment type="caution">
    <text evidence="5">The sequence shown here is derived from an EMBL/GenBank/DDBJ whole genome shotgun (WGS) entry which is preliminary data.</text>
</comment>
<reference evidence="5" key="1">
    <citation type="submission" date="2022-08" db="EMBL/GenBank/DDBJ databases">
        <title>Novel Bdellovibrio Species Isolated from Svalbard: Designation Bdellovibrio svalbardensis.</title>
        <authorList>
            <person name="Mitchell R.J."/>
            <person name="Choi S.Y."/>
        </authorList>
    </citation>
    <scope>NUCLEOTIDE SEQUENCE</scope>
    <source>
        <strain evidence="5">PAP01</strain>
    </source>
</reference>
<dbReference type="InterPro" id="IPR016035">
    <property type="entry name" value="Acyl_Trfase/lysoPLipase"/>
</dbReference>
<dbReference type="Gene3D" id="3.40.366.10">
    <property type="entry name" value="Malonyl-Coenzyme A Acyl Carrier Protein, domain 2"/>
    <property type="match status" value="1"/>
</dbReference>
<evidence type="ECO:0000313" key="5">
    <source>
        <dbReference type="EMBL" id="MDG0815957.1"/>
    </source>
</evidence>
<dbReference type="SUPFAM" id="SSF52151">
    <property type="entry name" value="FabD/lysophospholipase-like"/>
    <property type="match status" value="1"/>
</dbReference>
<gene>
    <name evidence="5" type="ORF">NWE73_06265</name>
</gene>
<dbReference type="Proteomes" id="UP001152321">
    <property type="component" value="Unassembled WGS sequence"/>
</dbReference>
<dbReference type="RefSeq" id="WP_277577436.1">
    <property type="nucleotide sequence ID" value="NZ_JANRMI010000002.1"/>
</dbReference>
<keyword evidence="6" id="KW-1185">Reference proteome</keyword>
<name>A0ABT6DHK7_9BACT</name>
<dbReference type="InterPro" id="IPR001227">
    <property type="entry name" value="Ac_transferase_dom_sf"/>
</dbReference>
<protein>
    <recommendedName>
        <fullName evidence="1">[acyl-carrier-protein] S-malonyltransferase</fullName>
        <ecNumber evidence="1">2.3.1.39</ecNumber>
    </recommendedName>
</protein>
<evidence type="ECO:0000256" key="4">
    <source>
        <dbReference type="ARBA" id="ARBA00048462"/>
    </source>
</evidence>
<keyword evidence="2" id="KW-0808">Transferase</keyword>
<evidence type="ECO:0000256" key="2">
    <source>
        <dbReference type="ARBA" id="ARBA00022679"/>
    </source>
</evidence>
<evidence type="ECO:0000313" key="6">
    <source>
        <dbReference type="Proteomes" id="UP001152321"/>
    </source>
</evidence>
<keyword evidence="3" id="KW-0012">Acyltransferase</keyword>
<sequence>MSKTAVMFAGIDALDTEALRFSTLQIPEVQRRVQQAHKFLWEETAGQVSLKDYMVSSEADFQAQLPLKAFICAAAQIGLFDRYLKTNSAPDYLVGCSLGDAARTVCSGAMSFEEMLYGTYLFGREGDKVTDGSVVCCKSLLSPLSAEEIQEIEACGLDIAVYQTPVHFLVVGKNDVLHAWAADLKNQQRYLIRPLCNRPLHSHAMTGAMTSTLTHFGSFKINHWNIPMVSSTHRKVIETPEDLRVDMNSNMTGAVHWSSTYMWMVDELQVNRFVNIGPARTMIKFCERTPTAKSVELMDCMDLVTAEQLIPALA</sequence>